<dbReference type="KEGG" id="api:103311773"/>
<dbReference type="RefSeq" id="XP_008189701.1">
    <property type="nucleotide sequence ID" value="XM_008191479.1"/>
</dbReference>
<protein>
    <recommendedName>
        <fullName evidence="3">Nuclease HARBI1</fullName>
    </recommendedName>
</protein>
<accession>A0A8R2FDB8</accession>
<evidence type="ECO:0000313" key="1">
    <source>
        <dbReference type="EnsemblMetazoa" id="XP_008189701.1"/>
    </source>
</evidence>
<organism evidence="1 2">
    <name type="scientific">Acyrthosiphon pisum</name>
    <name type="common">Pea aphid</name>
    <dbReference type="NCBI Taxonomy" id="7029"/>
    <lineage>
        <taxon>Eukaryota</taxon>
        <taxon>Metazoa</taxon>
        <taxon>Ecdysozoa</taxon>
        <taxon>Arthropoda</taxon>
        <taxon>Hexapoda</taxon>
        <taxon>Insecta</taxon>
        <taxon>Pterygota</taxon>
        <taxon>Neoptera</taxon>
        <taxon>Paraneoptera</taxon>
        <taxon>Hemiptera</taxon>
        <taxon>Sternorrhyncha</taxon>
        <taxon>Aphidomorpha</taxon>
        <taxon>Aphidoidea</taxon>
        <taxon>Aphididae</taxon>
        <taxon>Macrosiphini</taxon>
        <taxon>Acyrthosiphon</taxon>
    </lineage>
</organism>
<dbReference type="OrthoDB" id="7544781at2759"/>
<keyword evidence="2" id="KW-1185">Reference proteome</keyword>
<proteinExistence type="predicted"/>
<name>A0A8R2FDB8_ACYPI</name>
<dbReference type="GeneID" id="103311773"/>
<reference evidence="1" key="2">
    <citation type="submission" date="2022-06" db="UniProtKB">
        <authorList>
            <consortium name="EnsemblMetazoa"/>
        </authorList>
    </citation>
    <scope>IDENTIFICATION</scope>
</reference>
<dbReference type="Proteomes" id="UP000007819">
    <property type="component" value="Unassembled WGS sequence"/>
</dbReference>
<evidence type="ECO:0000313" key="2">
    <source>
        <dbReference type="Proteomes" id="UP000007819"/>
    </source>
</evidence>
<dbReference type="EnsemblMetazoa" id="XM_008191479.1">
    <property type="protein sequence ID" value="XP_008189701.1"/>
    <property type="gene ID" value="LOC103311773"/>
</dbReference>
<dbReference type="AlphaFoldDB" id="A0A8R2FDB8"/>
<sequence>MAFVAHILVLNELEQHQAIYALKVQRRRLRDIYNPFDLREYDFTKLFRISKNLALYIIDKLSNVQRLQRKRKNGLSLQLQVLVVIRFFAFGSFQRCVGQDYLGSISQPSVSRCITRVATSLYEVCLSDWVRFPQNDAERKAVEIRFRDLMGVPGIIGCIDGTQVAIATPFPLDNEE</sequence>
<reference evidence="2" key="1">
    <citation type="submission" date="2010-06" db="EMBL/GenBank/DDBJ databases">
        <authorList>
            <person name="Jiang H."/>
            <person name="Abraham K."/>
            <person name="Ali S."/>
            <person name="Alsbrooks S.L."/>
            <person name="Anim B.N."/>
            <person name="Anosike U.S."/>
            <person name="Attaway T."/>
            <person name="Bandaranaike D.P."/>
            <person name="Battles P.K."/>
            <person name="Bell S.N."/>
            <person name="Bell A.V."/>
            <person name="Beltran B."/>
            <person name="Bickham C."/>
            <person name="Bustamante Y."/>
            <person name="Caleb T."/>
            <person name="Canada A."/>
            <person name="Cardenas V."/>
            <person name="Carter K."/>
            <person name="Chacko J."/>
            <person name="Chandrabose M.N."/>
            <person name="Chavez D."/>
            <person name="Chavez A."/>
            <person name="Chen L."/>
            <person name="Chu H.-S."/>
            <person name="Claassen K.J."/>
            <person name="Cockrell R."/>
            <person name="Collins M."/>
            <person name="Cooper J.A."/>
            <person name="Cree A."/>
            <person name="Curry S.M."/>
            <person name="Da Y."/>
            <person name="Dao M.D."/>
            <person name="Das B."/>
            <person name="Davila M.-L."/>
            <person name="Davy-Carroll L."/>
            <person name="Denson S."/>
            <person name="Dinh H."/>
            <person name="Ebong V.E."/>
            <person name="Edwards J.R."/>
            <person name="Egan A."/>
            <person name="El-Daye J."/>
            <person name="Escobedo L."/>
            <person name="Fernandez S."/>
            <person name="Fernando P.R."/>
            <person name="Flagg N."/>
            <person name="Forbes L.D."/>
            <person name="Fowler R.G."/>
            <person name="Fu Q."/>
            <person name="Gabisi R.A."/>
            <person name="Ganer J."/>
            <person name="Garbino Pronczuk A."/>
            <person name="Garcia R.M."/>
            <person name="Garner T."/>
            <person name="Garrett T.E."/>
            <person name="Gonzalez D.A."/>
            <person name="Hamid H."/>
            <person name="Hawkins E.S."/>
            <person name="Hirani K."/>
            <person name="Hogues M.E."/>
            <person name="Hollins B."/>
            <person name="Hsiao C.-H."/>
            <person name="Jabil R."/>
            <person name="James M.L."/>
            <person name="Jhangiani S.N."/>
            <person name="Johnson B."/>
            <person name="Johnson Q."/>
            <person name="Joshi V."/>
            <person name="Kalu J.B."/>
            <person name="Kam C."/>
            <person name="Kashfia A."/>
            <person name="Keebler J."/>
            <person name="Kisamo H."/>
            <person name="Kovar C.L."/>
            <person name="Lago L.A."/>
            <person name="Lai C.-Y."/>
            <person name="Laidlaw J."/>
            <person name="Lara F."/>
            <person name="Le T.-K."/>
            <person name="Lee S.L."/>
            <person name="Legall F.H."/>
            <person name="Lemon S.J."/>
            <person name="Lewis L.R."/>
            <person name="Li B."/>
            <person name="Liu Y."/>
            <person name="Liu Y.-S."/>
            <person name="Lopez J."/>
            <person name="Lozado R.J."/>
            <person name="Lu J."/>
            <person name="Madu R.C."/>
            <person name="Maheshwari M."/>
            <person name="Maheshwari R."/>
            <person name="Malloy K."/>
            <person name="Martinez E."/>
            <person name="Mathew T."/>
            <person name="Mercado I.C."/>
            <person name="Mercado C."/>
            <person name="Meyer B."/>
            <person name="Montgomery K."/>
            <person name="Morgan M.B."/>
            <person name="Munidasa M."/>
            <person name="Nazareth L.V."/>
            <person name="Nelson J."/>
            <person name="Ng B.M."/>
            <person name="Nguyen N.B."/>
            <person name="Nguyen P.Q."/>
            <person name="Nguyen T."/>
            <person name="Obregon M."/>
            <person name="Okwuonu G.O."/>
            <person name="Onwere C.G."/>
            <person name="Orozco G."/>
            <person name="Parra A."/>
            <person name="Patel S."/>
            <person name="Patil S."/>
            <person name="Perez A."/>
            <person name="Perez Y."/>
            <person name="Pham C."/>
            <person name="Primus E.L."/>
            <person name="Pu L.-L."/>
            <person name="Puazo M."/>
            <person name="Qin X."/>
            <person name="Quiroz J.B."/>
            <person name="Reese J."/>
            <person name="Richards S."/>
            <person name="Rives C.M."/>
            <person name="Robberts R."/>
            <person name="Ruiz S.J."/>
            <person name="Ruiz M.J."/>
            <person name="Santibanez J."/>
            <person name="Schneider B.W."/>
            <person name="Sisson I."/>
            <person name="Smith M."/>
            <person name="Sodergren E."/>
            <person name="Song X.-Z."/>
            <person name="Song B.B."/>
            <person name="Summersgill H."/>
            <person name="Thelus R."/>
            <person name="Thornton R.D."/>
            <person name="Trejos Z.Y."/>
            <person name="Usmani K."/>
            <person name="Vattathil S."/>
            <person name="Villasana D."/>
            <person name="Walker D.L."/>
            <person name="Wang S."/>
            <person name="Wang K."/>
            <person name="White C.S."/>
            <person name="Williams A.C."/>
            <person name="Williamson J."/>
            <person name="Wilson K."/>
            <person name="Woghiren I.O."/>
            <person name="Woodworth J.R."/>
            <person name="Worley K.C."/>
            <person name="Wright R.A."/>
            <person name="Wu W."/>
            <person name="Young L."/>
            <person name="Zhang L."/>
            <person name="Zhang J."/>
            <person name="Zhu Y."/>
            <person name="Muzny D.M."/>
            <person name="Weinstock G."/>
            <person name="Gibbs R.A."/>
        </authorList>
    </citation>
    <scope>NUCLEOTIDE SEQUENCE [LARGE SCALE GENOMIC DNA]</scope>
    <source>
        <strain evidence="2">LSR1</strain>
    </source>
</reference>
<evidence type="ECO:0008006" key="3">
    <source>
        <dbReference type="Google" id="ProtNLM"/>
    </source>
</evidence>